<dbReference type="Pfam" id="PF07804">
    <property type="entry name" value="HipA_C"/>
    <property type="match status" value="1"/>
</dbReference>
<sequence>MSRTLAVLLGGRLAGSLTQGRGGALTLDYDQAYRDAPGSLPLSLSMPLTEASHPNAVVRAYCQGLLPDNENVLDRWGREFQVSPGNPFALLGHVGEDCAGAVQFVTPDRVEALLAQTGSIVPLTEEQVGERLRVLRRDPAAWHLAGTGQFSLAGAQAKTALHFDAGTGQWGDPSGAVPTTHILKPAIAGFDDHDLNEHLCLQAAQIIGLRVASSSVRSFGGERAVVVERYDRFPAGAGRVLRIHQEDMCQALGLPPTAKYQSEGGPTPEQIIALLRRAVAAPVGEREAERFVDALALNWLVAGTDAHAKNYSLLFSGGQIRLAPLYDVASSLPYDDMFRPKLRLAMRIGSEYRMAAITGRHWRAFAEQNNLDPDSTLARIDELAARLPDAFRAASAADAVVALGSGLPDRLIPRIEAHTRACRAALAAA</sequence>
<protein>
    <submittedName>
        <fullName evidence="6">Toxin HipA</fullName>
    </submittedName>
</protein>
<dbReference type="Proteomes" id="UP000636960">
    <property type="component" value="Unassembled WGS sequence"/>
</dbReference>
<reference evidence="6" key="1">
    <citation type="submission" date="2021-01" db="EMBL/GenBank/DDBJ databases">
        <title>Whole genome shotgun sequence of Actinoplanes rishiriensis NBRC 108556.</title>
        <authorList>
            <person name="Komaki H."/>
            <person name="Tamura T."/>
        </authorList>
    </citation>
    <scope>NUCLEOTIDE SEQUENCE</scope>
    <source>
        <strain evidence="6">NBRC 108556</strain>
    </source>
</reference>
<evidence type="ECO:0000256" key="3">
    <source>
        <dbReference type="ARBA" id="ARBA00022777"/>
    </source>
</evidence>
<dbReference type="GO" id="GO:0004674">
    <property type="term" value="F:protein serine/threonine kinase activity"/>
    <property type="evidence" value="ECO:0007669"/>
    <property type="project" value="TreeGrafter"/>
</dbReference>
<dbReference type="EMBL" id="BOMV01000061">
    <property type="protein sequence ID" value="GIE98360.1"/>
    <property type="molecule type" value="Genomic_DNA"/>
</dbReference>
<accession>A0A919MZI5</accession>
<dbReference type="PANTHER" id="PTHR37419:SF1">
    <property type="entry name" value="SERINE_THREONINE-PROTEIN KINASE TOXIN HIPA"/>
    <property type="match status" value="1"/>
</dbReference>
<keyword evidence="7" id="KW-1185">Reference proteome</keyword>
<dbReference type="InterPro" id="IPR017508">
    <property type="entry name" value="HipA_N1"/>
</dbReference>
<comment type="caution">
    <text evidence="6">The sequence shown here is derived from an EMBL/GenBank/DDBJ whole genome shotgun (WGS) entry which is preliminary data.</text>
</comment>
<dbReference type="InterPro" id="IPR052028">
    <property type="entry name" value="HipA_Ser/Thr_kinase"/>
</dbReference>
<dbReference type="InterPro" id="IPR012893">
    <property type="entry name" value="HipA-like_C"/>
</dbReference>
<feature type="domain" description="HipA N-terminal subdomain 1" evidence="5">
    <location>
        <begin position="5"/>
        <end position="104"/>
    </location>
</feature>
<evidence type="ECO:0000256" key="2">
    <source>
        <dbReference type="ARBA" id="ARBA00022679"/>
    </source>
</evidence>
<evidence type="ECO:0000256" key="1">
    <source>
        <dbReference type="ARBA" id="ARBA00010164"/>
    </source>
</evidence>
<dbReference type="Pfam" id="PF13657">
    <property type="entry name" value="Couple_hipA"/>
    <property type="match status" value="1"/>
</dbReference>
<dbReference type="AlphaFoldDB" id="A0A919MZI5"/>
<dbReference type="Gene3D" id="1.10.1070.20">
    <property type="match status" value="1"/>
</dbReference>
<dbReference type="GO" id="GO:0005829">
    <property type="term" value="C:cytosol"/>
    <property type="evidence" value="ECO:0007669"/>
    <property type="project" value="TreeGrafter"/>
</dbReference>
<keyword evidence="2" id="KW-0808">Transferase</keyword>
<proteinExistence type="inferred from homology"/>
<dbReference type="PANTHER" id="PTHR37419">
    <property type="entry name" value="SERINE/THREONINE-PROTEIN KINASE TOXIN HIPA"/>
    <property type="match status" value="1"/>
</dbReference>
<keyword evidence="3" id="KW-0418">Kinase</keyword>
<gene>
    <name evidence="6" type="primary">hipA</name>
    <name evidence="6" type="ORF">Ari01nite_58250</name>
</gene>
<dbReference type="NCBIfam" id="TIGR03071">
    <property type="entry name" value="couple_hipA"/>
    <property type="match status" value="1"/>
</dbReference>
<dbReference type="CDD" id="cd17808">
    <property type="entry name" value="HipA_Ec_like"/>
    <property type="match status" value="1"/>
</dbReference>
<name>A0A919MZI5_9ACTN</name>
<evidence type="ECO:0000313" key="7">
    <source>
        <dbReference type="Proteomes" id="UP000636960"/>
    </source>
</evidence>
<organism evidence="6 7">
    <name type="scientific">Paractinoplanes rishiriensis</name>
    <dbReference type="NCBI Taxonomy" id="1050105"/>
    <lineage>
        <taxon>Bacteria</taxon>
        <taxon>Bacillati</taxon>
        <taxon>Actinomycetota</taxon>
        <taxon>Actinomycetes</taxon>
        <taxon>Micromonosporales</taxon>
        <taxon>Micromonosporaceae</taxon>
        <taxon>Paractinoplanes</taxon>
    </lineage>
</organism>
<evidence type="ECO:0000259" key="4">
    <source>
        <dbReference type="Pfam" id="PF07804"/>
    </source>
</evidence>
<comment type="similarity">
    <text evidence="1">Belongs to the HipA Ser/Thr kinase family.</text>
</comment>
<evidence type="ECO:0000313" key="6">
    <source>
        <dbReference type="EMBL" id="GIE98360.1"/>
    </source>
</evidence>
<feature type="domain" description="HipA-like C-terminal" evidence="4">
    <location>
        <begin position="150"/>
        <end position="390"/>
    </location>
</feature>
<dbReference type="RefSeq" id="WP_203785383.1">
    <property type="nucleotide sequence ID" value="NZ_BOMV01000061.1"/>
</dbReference>
<evidence type="ECO:0000259" key="5">
    <source>
        <dbReference type="Pfam" id="PF13657"/>
    </source>
</evidence>